<dbReference type="InterPro" id="IPR014048">
    <property type="entry name" value="MethylDNA_cys_MeTrfase_DNA-bd"/>
</dbReference>
<evidence type="ECO:0000256" key="5">
    <source>
        <dbReference type="ARBA" id="ARBA00022679"/>
    </source>
</evidence>
<comment type="caution">
    <text evidence="12">The sequence shown here is derived from an EMBL/GenBank/DDBJ whole genome shotgun (WGS) entry which is preliminary data.</text>
</comment>
<evidence type="ECO:0000256" key="9">
    <source>
        <dbReference type="HAMAP-Rule" id="MF_00772"/>
    </source>
</evidence>
<comment type="similarity">
    <text evidence="2 9">Belongs to the MGMT family.</text>
</comment>
<dbReference type="SUPFAM" id="SSF53155">
    <property type="entry name" value="Methylated DNA-protein cysteine methyltransferase domain"/>
    <property type="match status" value="1"/>
</dbReference>
<dbReference type="NCBIfam" id="TIGR00589">
    <property type="entry name" value="ogt"/>
    <property type="match status" value="1"/>
</dbReference>
<dbReference type="GO" id="GO:0032259">
    <property type="term" value="P:methylation"/>
    <property type="evidence" value="ECO:0007669"/>
    <property type="project" value="UniProtKB-KW"/>
</dbReference>
<dbReference type="EC" id="2.1.1.63" evidence="9"/>
<dbReference type="InterPro" id="IPR023546">
    <property type="entry name" value="MGMT"/>
</dbReference>
<dbReference type="Gene3D" id="3.30.160.70">
    <property type="entry name" value="Methylated DNA-protein cysteine methyltransferase domain"/>
    <property type="match status" value="1"/>
</dbReference>
<keyword evidence="5 9" id="KW-0808">Transferase</keyword>
<dbReference type="Pfam" id="PF02870">
    <property type="entry name" value="Methyltransf_1N"/>
    <property type="match status" value="1"/>
</dbReference>
<dbReference type="AlphaFoldDB" id="A0A0L6CJI0"/>
<evidence type="ECO:0000259" key="10">
    <source>
        <dbReference type="Pfam" id="PF01035"/>
    </source>
</evidence>
<comment type="function">
    <text evidence="9">Involved in the cellular defense against the biological effects of O6-methylguanine (O6-MeG) and O4-methylthymine (O4-MeT) in DNA. Repairs the methylated nucleobase in DNA by stoichiometrically transferring the methyl group to a cysteine residue in the enzyme. This is a suicide reaction: the enzyme is irreversibly inactivated.</text>
</comment>
<evidence type="ECO:0000313" key="13">
    <source>
        <dbReference type="Proteomes" id="UP000037397"/>
    </source>
</evidence>
<evidence type="ECO:0000313" key="12">
    <source>
        <dbReference type="EMBL" id="KNX37775.1"/>
    </source>
</evidence>
<comment type="subcellular location">
    <subcellularLocation>
        <location evidence="9">Cytoplasm</location>
    </subcellularLocation>
</comment>
<dbReference type="Gene3D" id="1.10.10.10">
    <property type="entry name" value="Winged helix-like DNA-binding domain superfamily/Winged helix DNA-binding domain"/>
    <property type="match status" value="1"/>
</dbReference>
<gene>
    <name evidence="12" type="ORF">VV01_12440</name>
</gene>
<dbReference type="PROSITE" id="PS00374">
    <property type="entry name" value="MGMT"/>
    <property type="match status" value="1"/>
</dbReference>
<evidence type="ECO:0000256" key="2">
    <source>
        <dbReference type="ARBA" id="ARBA00008711"/>
    </source>
</evidence>
<dbReference type="Pfam" id="PF01035">
    <property type="entry name" value="DNA_binding_1"/>
    <property type="match status" value="1"/>
</dbReference>
<dbReference type="GO" id="GO:0005737">
    <property type="term" value="C:cytoplasm"/>
    <property type="evidence" value="ECO:0007669"/>
    <property type="project" value="UniProtKB-SubCell"/>
</dbReference>
<keyword evidence="4 9" id="KW-0489">Methyltransferase</keyword>
<feature type="active site" description="Nucleophile; methyl group acceptor" evidence="9">
    <location>
        <position position="144"/>
    </location>
</feature>
<dbReference type="PATRIC" id="fig|1631356.3.peg.2437"/>
<evidence type="ECO:0000256" key="6">
    <source>
        <dbReference type="ARBA" id="ARBA00022763"/>
    </source>
</evidence>
<evidence type="ECO:0000256" key="7">
    <source>
        <dbReference type="ARBA" id="ARBA00023204"/>
    </source>
</evidence>
<dbReference type="PANTHER" id="PTHR10815:SF5">
    <property type="entry name" value="METHYLATED-DNA--PROTEIN-CYSTEINE METHYLTRANSFERASE"/>
    <property type="match status" value="1"/>
</dbReference>
<comment type="miscellaneous">
    <text evidence="9">This enzyme catalyzes only one turnover and therefore is not strictly catalytic. According to one definition, an enzyme is a biocatalyst that acts repeatedly and over many reaction cycles.</text>
</comment>
<name>A0A0L6CJI0_9MICO</name>
<dbReference type="Proteomes" id="UP000037397">
    <property type="component" value="Unassembled WGS sequence"/>
</dbReference>
<evidence type="ECO:0000256" key="3">
    <source>
        <dbReference type="ARBA" id="ARBA00022490"/>
    </source>
</evidence>
<dbReference type="CDD" id="cd06445">
    <property type="entry name" value="ATase"/>
    <property type="match status" value="1"/>
</dbReference>
<sequence length="179" mass="19184">MTRPVRLEWTVLDTVIGPLLLAATAQGLVSVVFHADPQVRERTLERIGARLDAEPVECRTALLVEPVRQVEDYLAGRRTDFDLALDWSLSSGFNQQVLRELASGVAYGTVVAYGDLAARVGQPQAAQAVGIAMGSNPLPVVVPCHRVVGADGSMVGFGGGVETKRRLLELEGVLPQPLF</sequence>
<proteinExistence type="inferred from homology"/>
<accession>A0A0L6CJI0</accession>
<protein>
    <recommendedName>
        <fullName evidence="9">Methylated-DNA--protein-cysteine methyltransferase</fullName>
        <ecNumber evidence="9">2.1.1.63</ecNumber>
    </recommendedName>
    <alternativeName>
        <fullName evidence="9">6-O-methylguanine-DNA methyltransferase</fullName>
        <shortName evidence="9">MGMT</shortName>
    </alternativeName>
    <alternativeName>
        <fullName evidence="9">O-6-methylguanine-DNA-alkyltransferase</fullName>
    </alternativeName>
</protein>
<evidence type="ECO:0000259" key="11">
    <source>
        <dbReference type="Pfam" id="PF02870"/>
    </source>
</evidence>
<comment type="catalytic activity">
    <reaction evidence="1 9">
        <text>a 4-O-methyl-thymidine in DNA + L-cysteinyl-[protein] = a thymidine in DNA + S-methyl-L-cysteinyl-[protein]</text>
        <dbReference type="Rhea" id="RHEA:53428"/>
        <dbReference type="Rhea" id="RHEA-COMP:10131"/>
        <dbReference type="Rhea" id="RHEA-COMP:10132"/>
        <dbReference type="Rhea" id="RHEA-COMP:13555"/>
        <dbReference type="Rhea" id="RHEA-COMP:13556"/>
        <dbReference type="ChEBI" id="CHEBI:29950"/>
        <dbReference type="ChEBI" id="CHEBI:82612"/>
        <dbReference type="ChEBI" id="CHEBI:137386"/>
        <dbReference type="ChEBI" id="CHEBI:137387"/>
        <dbReference type="EC" id="2.1.1.63"/>
    </reaction>
</comment>
<dbReference type="OrthoDB" id="9802228at2"/>
<dbReference type="GO" id="GO:0006307">
    <property type="term" value="P:DNA alkylation repair"/>
    <property type="evidence" value="ECO:0007669"/>
    <property type="project" value="UniProtKB-UniRule"/>
</dbReference>
<keyword evidence="3 9" id="KW-0963">Cytoplasm</keyword>
<keyword evidence="6 9" id="KW-0227">DNA damage</keyword>
<feature type="domain" description="Methylguanine DNA methyltransferase ribonuclease-like" evidence="11">
    <location>
        <begin position="9"/>
        <end position="86"/>
    </location>
</feature>
<evidence type="ECO:0000256" key="8">
    <source>
        <dbReference type="ARBA" id="ARBA00049348"/>
    </source>
</evidence>
<dbReference type="FunFam" id="1.10.10.10:FF:000214">
    <property type="entry name" value="Methylated-DNA--protein-cysteine methyltransferase"/>
    <property type="match status" value="1"/>
</dbReference>
<dbReference type="SUPFAM" id="SSF46767">
    <property type="entry name" value="Methylated DNA-protein cysteine methyltransferase, C-terminal domain"/>
    <property type="match status" value="1"/>
</dbReference>
<comment type="catalytic activity">
    <reaction evidence="8 9">
        <text>a 6-O-methyl-2'-deoxyguanosine in DNA + L-cysteinyl-[protein] = S-methyl-L-cysteinyl-[protein] + a 2'-deoxyguanosine in DNA</text>
        <dbReference type="Rhea" id="RHEA:24000"/>
        <dbReference type="Rhea" id="RHEA-COMP:10131"/>
        <dbReference type="Rhea" id="RHEA-COMP:10132"/>
        <dbReference type="Rhea" id="RHEA-COMP:11367"/>
        <dbReference type="Rhea" id="RHEA-COMP:11368"/>
        <dbReference type="ChEBI" id="CHEBI:29950"/>
        <dbReference type="ChEBI" id="CHEBI:82612"/>
        <dbReference type="ChEBI" id="CHEBI:85445"/>
        <dbReference type="ChEBI" id="CHEBI:85448"/>
        <dbReference type="EC" id="2.1.1.63"/>
    </reaction>
</comment>
<organism evidence="12 13">
    <name type="scientific">Luteipulveratus halotolerans</name>
    <dbReference type="NCBI Taxonomy" id="1631356"/>
    <lineage>
        <taxon>Bacteria</taxon>
        <taxon>Bacillati</taxon>
        <taxon>Actinomycetota</taxon>
        <taxon>Actinomycetes</taxon>
        <taxon>Micrococcales</taxon>
        <taxon>Dermacoccaceae</taxon>
        <taxon>Luteipulveratus</taxon>
    </lineage>
</organism>
<dbReference type="GO" id="GO:0003908">
    <property type="term" value="F:methylated-DNA-[protein]-cysteine S-methyltransferase activity"/>
    <property type="evidence" value="ECO:0007669"/>
    <property type="project" value="UniProtKB-UniRule"/>
</dbReference>
<dbReference type="InterPro" id="IPR036631">
    <property type="entry name" value="MGMT_N_sf"/>
</dbReference>
<dbReference type="HAMAP" id="MF_00772">
    <property type="entry name" value="OGT"/>
    <property type="match status" value="1"/>
</dbReference>
<dbReference type="RefSeq" id="WP_050670165.1">
    <property type="nucleotide sequence ID" value="NZ_LAIR01000002.1"/>
</dbReference>
<evidence type="ECO:0000256" key="4">
    <source>
        <dbReference type="ARBA" id="ARBA00022603"/>
    </source>
</evidence>
<feature type="domain" description="Methylated-DNA-[protein]-cysteine S-methyltransferase DNA binding" evidence="10">
    <location>
        <begin position="93"/>
        <end position="173"/>
    </location>
</feature>
<dbReference type="InterPro" id="IPR001497">
    <property type="entry name" value="MethylDNA_cys_MeTrfase_AS"/>
</dbReference>
<evidence type="ECO:0000256" key="1">
    <source>
        <dbReference type="ARBA" id="ARBA00001286"/>
    </source>
</evidence>
<keyword evidence="13" id="KW-1185">Reference proteome</keyword>
<keyword evidence="7 9" id="KW-0234">DNA repair</keyword>
<dbReference type="InterPro" id="IPR036217">
    <property type="entry name" value="MethylDNA_cys_MeTrfase_DNAb"/>
</dbReference>
<dbReference type="InterPro" id="IPR008332">
    <property type="entry name" value="MethylG_MeTrfase_N"/>
</dbReference>
<dbReference type="STRING" id="1631356.VV01_12440"/>
<reference evidence="13" key="1">
    <citation type="submission" date="2015-03" db="EMBL/GenBank/DDBJ databases">
        <title>Luteipulveratus halotolerans sp. nov., a novel actinobacterium (Dermacoccaceae) from Sarawak, Malaysia.</title>
        <authorList>
            <person name="Juboi H."/>
            <person name="Basik A."/>
            <person name="Shamsul S.S."/>
            <person name="Arnold P."/>
            <person name="Schmitt E.K."/>
            <person name="Sanglier J.-J."/>
            <person name="Yeo T."/>
        </authorList>
    </citation>
    <scope>NUCLEOTIDE SEQUENCE [LARGE SCALE GENOMIC DNA]</scope>
    <source>
        <strain evidence="13">C296001</strain>
    </source>
</reference>
<dbReference type="EMBL" id="LAIR01000002">
    <property type="protein sequence ID" value="KNX37775.1"/>
    <property type="molecule type" value="Genomic_DNA"/>
</dbReference>
<dbReference type="PANTHER" id="PTHR10815">
    <property type="entry name" value="METHYLATED-DNA--PROTEIN-CYSTEINE METHYLTRANSFERASE"/>
    <property type="match status" value="1"/>
</dbReference>
<dbReference type="InterPro" id="IPR036388">
    <property type="entry name" value="WH-like_DNA-bd_sf"/>
</dbReference>